<feature type="compositionally biased region" description="Polar residues" evidence="1">
    <location>
        <begin position="20"/>
        <end position="31"/>
    </location>
</feature>
<accession>A0ABR3JFX8</accession>
<sequence>MDGDSVTVVDTPPAVELCDNPSSTAPSDTFSKAASTPLITAFLSPMQFEDYDDDDEGEEESDYPLPSGSLSTPSTPNFLNFWMQPDSAFLSAGAATDRAVTIDAKVYILGETVPKRRAFAEKEVNICEVTNEATVEACSAVVEEWPVEEEPAGATVPVAVAKPSAFIEPIPTVISIPTSAPLPTVMAKKLSVTPSRKPLANVKPNLPSFRVTLSNLSKAASSKINTPKTPSTKVSTPNKARTRTAPSTAAKPPRTSSIRTILKAATPTSTTLTMKKSGSLPLSSRSLSSTSTSASTPKAAKKMDNLSPHPTISSIRLGRSLSSTHSPKGTTISPLRVTSASSRAIPAWR</sequence>
<keyword evidence="3" id="KW-1185">Reference proteome</keyword>
<evidence type="ECO:0000256" key="1">
    <source>
        <dbReference type="SAM" id="MobiDB-lite"/>
    </source>
</evidence>
<dbReference type="EMBL" id="JASNQZ010000007">
    <property type="protein sequence ID" value="KAL0954674.1"/>
    <property type="molecule type" value="Genomic_DNA"/>
</dbReference>
<evidence type="ECO:0000313" key="3">
    <source>
        <dbReference type="Proteomes" id="UP001556367"/>
    </source>
</evidence>
<evidence type="ECO:0000313" key="2">
    <source>
        <dbReference type="EMBL" id="KAL0954674.1"/>
    </source>
</evidence>
<proteinExistence type="predicted"/>
<feature type="region of interest" description="Disordered" evidence="1">
    <location>
        <begin position="1"/>
        <end position="31"/>
    </location>
</feature>
<comment type="caution">
    <text evidence="2">The sequence shown here is derived from an EMBL/GenBank/DDBJ whole genome shotgun (WGS) entry which is preliminary data.</text>
</comment>
<protein>
    <submittedName>
        <fullName evidence="2">Uncharacterized protein</fullName>
    </submittedName>
</protein>
<feature type="region of interest" description="Disordered" evidence="1">
    <location>
        <begin position="47"/>
        <end position="70"/>
    </location>
</feature>
<feature type="compositionally biased region" description="Low complexity" evidence="1">
    <location>
        <begin position="225"/>
        <end position="239"/>
    </location>
</feature>
<gene>
    <name evidence="2" type="ORF">HGRIS_003624</name>
</gene>
<feature type="compositionally biased region" description="Acidic residues" evidence="1">
    <location>
        <begin position="49"/>
        <end position="62"/>
    </location>
</feature>
<organism evidence="2 3">
    <name type="scientific">Hohenbuehelia grisea</name>
    <dbReference type="NCBI Taxonomy" id="104357"/>
    <lineage>
        <taxon>Eukaryota</taxon>
        <taxon>Fungi</taxon>
        <taxon>Dikarya</taxon>
        <taxon>Basidiomycota</taxon>
        <taxon>Agaricomycotina</taxon>
        <taxon>Agaricomycetes</taxon>
        <taxon>Agaricomycetidae</taxon>
        <taxon>Agaricales</taxon>
        <taxon>Pleurotineae</taxon>
        <taxon>Pleurotaceae</taxon>
        <taxon>Hohenbuehelia</taxon>
    </lineage>
</organism>
<dbReference type="Proteomes" id="UP001556367">
    <property type="component" value="Unassembled WGS sequence"/>
</dbReference>
<feature type="region of interest" description="Disordered" evidence="1">
    <location>
        <begin position="219"/>
        <end position="312"/>
    </location>
</feature>
<name>A0ABR3JFX8_9AGAR</name>
<reference evidence="3" key="1">
    <citation type="submission" date="2024-06" db="EMBL/GenBank/DDBJ databases">
        <title>Multi-omics analyses provide insights into the biosynthesis of the anticancer antibiotic pleurotin in Hohenbuehelia grisea.</title>
        <authorList>
            <person name="Weaver J.A."/>
            <person name="Alberti F."/>
        </authorList>
    </citation>
    <scope>NUCLEOTIDE SEQUENCE [LARGE SCALE GENOMIC DNA]</scope>
    <source>
        <strain evidence="3">T-177</strain>
    </source>
</reference>
<feature type="compositionally biased region" description="Low complexity" evidence="1">
    <location>
        <begin position="275"/>
        <end position="298"/>
    </location>
</feature>